<name>A0A1I7XG15_HETBA</name>
<reference evidence="4" key="1">
    <citation type="submission" date="2016-11" db="UniProtKB">
        <authorList>
            <consortium name="WormBaseParasite"/>
        </authorList>
    </citation>
    <scope>IDENTIFICATION</scope>
</reference>
<evidence type="ECO:0000256" key="1">
    <source>
        <dbReference type="ARBA" id="ARBA00010105"/>
    </source>
</evidence>
<dbReference type="Pfam" id="PF03690">
    <property type="entry name" value="MYG1_exonuc"/>
    <property type="match status" value="1"/>
</dbReference>
<dbReference type="GO" id="GO:0005737">
    <property type="term" value="C:cytoplasm"/>
    <property type="evidence" value="ECO:0007669"/>
    <property type="project" value="TreeGrafter"/>
</dbReference>
<proteinExistence type="inferred from homology"/>
<evidence type="ECO:0000313" key="3">
    <source>
        <dbReference type="Proteomes" id="UP000095283"/>
    </source>
</evidence>
<evidence type="ECO:0000256" key="2">
    <source>
        <dbReference type="SAM" id="Phobius"/>
    </source>
</evidence>
<organism evidence="3 4">
    <name type="scientific">Heterorhabditis bacteriophora</name>
    <name type="common">Entomopathogenic nematode worm</name>
    <dbReference type="NCBI Taxonomy" id="37862"/>
    <lineage>
        <taxon>Eukaryota</taxon>
        <taxon>Metazoa</taxon>
        <taxon>Ecdysozoa</taxon>
        <taxon>Nematoda</taxon>
        <taxon>Chromadorea</taxon>
        <taxon>Rhabditida</taxon>
        <taxon>Rhabditina</taxon>
        <taxon>Rhabditomorpha</taxon>
        <taxon>Strongyloidea</taxon>
        <taxon>Heterorhabditidae</taxon>
        <taxon>Heterorhabditis</taxon>
    </lineage>
</organism>
<dbReference type="InterPro" id="IPR003226">
    <property type="entry name" value="MYG1_exonuclease"/>
</dbReference>
<dbReference type="PANTHER" id="PTHR11215">
    <property type="entry name" value="METAL DEPENDENT HYDROLASE - RELATED"/>
    <property type="match status" value="1"/>
</dbReference>
<keyword evidence="2" id="KW-0812">Transmembrane</keyword>
<dbReference type="AlphaFoldDB" id="A0A1I7XG15"/>
<dbReference type="PANTHER" id="PTHR11215:SF1">
    <property type="entry name" value="MYG1 EXONUCLEASE"/>
    <property type="match status" value="1"/>
</dbReference>
<dbReference type="Proteomes" id="UP000095283">
    <property type="component" value="Unplaced"/>
</dbReference>
<evidence type="ECO:0000313" key="4">
    <source>
        <dbReference type="WBParaSite" id="Hba_16457"/>
    </source>
</evidence>
<keyword evidence="3" id="KW-1185">Reference proteome</keyword>
<comment type="similarity">
    <text evidence="1">Belongs to the MYG1 family.</text>
</comment>
<keyword evidence="2" id="KW-1133">Transmembrane helix</keyword>
<protein>
    <submittedName>
        <fullName evidence="4">Glucuronosyltransferase</fullName>
    </submittedName>
</protein>
<accession>A0A1I7XG15</accession>
<keyword evidence="2" id="KW-0472">Membrane</keyword>
<dbReference type="GO" id="GO:0005634">
    <property type="term" value="C:nucleus"/>
    <property type="evidence" value="ECO:0007669"/>
    <property type="project" value="TreeGrafter"/>
</dbReference>
<dbReference type="WBParaSite" id="Hba_16457">
    <property type="protein sequence ID" value="Hba_16457"/>
    <property type="gene ID" value="Hba_16457"/>
</dbReference>
<sequence>MPGGIWDRVSYLNPKWNEPKVDPDERFQEAMQLIGGMVSKLSPFLKIIYLVIIFECTIIKGEFESSVRYLAEVWWPARKIVEKAIDERKQVDESERIVLMSEGVPWKEHFFHMEEEKKLTGLGMAYIILFLVVIEYRLFRTTA</sequence>
<feature type="transmembrane region" description="Helical" evidence="2">
    <location>
        <begin position="119"/>
        <end position="139"/>
    </location>
</feature>